<evidence type="ECO:0000313" key="2">
    <source>
        <dbReference type="Proteomes" id="UP000887013"/>
    </source>
</evidence>
<comment type="caution">
    <text evidence="1">The sequence shown here is derived from an EMBL/GenBank/DDBJ whole genome shotgun (WGS) entry which is preliminary data.</text>
</comment>
<reference evidence="1" key="1">
    <citation type="submission" date="2020-08" db="EMBL/GenBank/DDBJ databases">
        <title>Multicomponent nature underlies the extraordinary mechanical properties of spider dragline silk.</title>
        <authorList>
            <person name="Kono N."/>
            <person name="Nakamura H."/>
            <person name="Mori M."/>
            <person name="Yoshida Y."/>
            <person name="Ohtoshi R."/>
            <person name="Malay A.D."/>
            <person name="Moran D.A.P."/>
            <person name="Tomita M."/>
            <person name="Numata K."/>
            <person name="Arakawa K."/>
        </authorList>
    </citation>
    <scope>NUCLEOTIDE SEQUENCE</scope>
</reference>
<accession>A0A8X6PMP4</accession>
<dbReference type="AlphaFoldDB" id="A0A8X6PMP4"/>
<name>A0A8X6PMP4_NEPPI</name>
<gene>
    <name evidence="1" type="ORF">NPIL_554141</name>
</gene>
<protein>
    <submittedName>
        <fullName evidence="1">Uncharacterized protein</fullName>
    </submittedName>
</protein>
<proteinExistence type="predicted"/>
<dbReference type="Proteomes" id="UP000887013">
    <property type="component" value="Unassembled WGS sequence"/>
</dbReference>
<evidence type="ECO:0000313" key="1">
    <source>
        <dbReference type="EMBL" id="GFT74552.1"/>
    </source>
</evidence>
<sequence length="141" mass="15766">MVPQASGGGHDWYSLTFLTGRFKDKVNGELIFRQFYQFYMSTPGIKSRSRLRFGFVWSRYDSNHDGTGYSGTDRCIMSWLVLTALLRRAEWRVTGPLVRSAPGRCLPTGSFDSHPLAIVGFRDPRVAVEVDPLGGGTGRES</sequence>
<dbReference type="EMBL" id="BMAW01021753">
    <property type="protein sequence ID" value="GFT74552.1"/>
    <property type="molecule type" value="Genomic_DNA"/>
</dbReference>
<keyword evidence="2" id="KW-1185">Reference proteome</keyword>
<organism evidence="1 2">
    <name type="scientific">Nephila pilipes</name>
    <name type="common">Giant wood spider</name>
    <name type="synonym">Nephila maculata</name>
    <dbReference type="NCBI Taxonomy" id="299642"/>
    <lineage>
        <taxon>Eukaryota</taxon>
        <taxon>Metazoa</taxon>
        <taxon>Ecdysozoa</taxon>
        <taxon>Arthropoda</taxon>
        <taxon>Chelicerata</taxon>
        <taxon>Arachnida</taxon>
        <taxon>Araneae</taxon>
        <taxon>Araneomorphae</taxon>
        <taxon>Entelegynae</taxon>
        <taxon>Araneoidea</taxon>
        <taxon>Nephilidae</taxon>
        <taxon>Nephila</taxon>
    </lineage>
</organism>